<dbReference type="RefSeq" id="WP_094078341.1">
    <property type="nucleotide sequence ID" value="NZ_NBYO01000003.1"/>
</dbReference>
<evidence type="ECO:0000313" key="2">
    <source>
        <dbReference type="EMBL" id="OXS99564.1"/>
    </source>
</evidence>
<keyword evidence="1" id="KW-1133">Transmembrane helix</keyword>
<gene>
    <name evidence="2" type="ORF">B7H23_15650</name>
</gene>
<protein>
    <submittedName>
        <fullName evidence="2">Uncharacterized protein</fullName>
    </submittedName>
</protein>
<name>A0A231UUF5_9HYPH</name>
<comment type="caution">
    <text evidence="2">The sequence shown here is derived from an EMBL/GenBank/DDBJ whole genome shotgun (WGS) entry which is preliminary data.</text>
</comment>
<evidence type="ECO:0000313" key="3">
    <source>
        <dbReference type="Proteomes" id="UP000215405"/>
    </source>
</evidence>
<feature type="transmembrane region" description="Helical" evidence="1">
    <location>
        <begin position="6"/>
        <end position="28"/>
    </location>
</feature>
<dbReference type="EMBL" id="NBYO01000003">
    <property type="protein sequence ID" value="OXS99564.1"/>
    <property type="molecule type" value="Genomic_DNA"/>
</dbReference>
<evidence type="ECO:0000256" key="1">
    <source>
        <dbReference type="SAM" id="Phobius"/>
    </source>
</evidence>
<dbReference type="Proteomes" id="UP000215405">
    <property type="component" value="Unassembled WGS sequence"/>
</dbReference>
<keyword evidence="1" id="KW-0812">Transmembrane</keyword>
<accession>A0A231UUF5</accession>
<sequence length="59" mass="6736">MTIFETIFAIVLFGILAASVIDFVVFLWKNRGPAPDPKREDFVRALIAKRRRELEAAES</sequence>
<dbReference type="AlphaFoldDB" id="A0A231UUF5"/>
<keyword evidence="1" id="KW-0472">Membrane</keyword>
<proteinExistence type="predicted"/>
<keyword evidence="3" id="KW-1185">Reference proteome</keyword>
<reference evidence="3" key="1">
    <citation type="journal article" date="2017" name="Int. J. Syst. Evol. Microbiol.">
        <title>Notoacmeibacter marinus gen. nov., sp. nov., isolated from the gut of a limpet and proposal of Notoacmeibacteraceae fam. nov. in the order Rhizobiales of the class Alphaproteobacteria.</title>
        <authorList>
            <person name="Huang Z."/>
            <person name="Guo F."/>
            <person name="Lai Q."/>
        </authorList>
    </citation>
    <scope>NUCLEOTIDE SEQUENCE [LARGE SCALE GENOMIC DNA]</scope>
    <source>
        <strain evidence="3">XMTR2A4</strain>
    </source>
</reference>
<organism evidence="2 3">
    <name type="scientific">Notoacmeibacter marinus</name>
    <dbReference type="NCBI Taxonomy" id="1876515"/>
    <lineage>
        <taxon>Bacteria</taxon>
        <taxon>Pseudomonadati</taxon>
        <taxon>Pseudomonadota</taxon>
        <taxon>Alphaproteobacteria</taxon>
        <taxon>Hyphomicrobiales</taxon>
        <taxon>Notoacmeibacteraceae</taxon>
        <taxon>Notoacmeibacter</taxon>
    </lineage>
</organism>